<comment type="caution">
    <text evidence="2">The sequence shown here is derived from an EMBL/GenBank/DDBJ whole genome shotgun (WGS) entry which is preliminary data.</text>
</comment>
<feature type="domain" description="Reverse transcriptase" evidence="1">
    <location>
        <begin position="377"/>
        <end position="464"/>
    </location>
</feature>
<evidence type="ECO:0000259" key="1">
    <source>
        <dbReference type="Pfam" id="PF00078"/>
    </source>
</evidence>
<dbReference type="Gene3D" id="3.60.10.10">
    <property type="entry name" value="Endonuclease/exonuclease/phosphatase"/>
    <property type="match status" value="1"/>
</dbReference>
<accession>A0AAE0VBD3</accession>
<dbReference type="InterPro" id="IPR036691">
    <property type="entry name" value="Endo/exonu/phosph_ase_sf"/>
</dbReference>
<keyword evidence="3" id="KW-1185">Reference proteome</keyword>
<proteinExistence type="predicted"/>
<dbReference type="Proteomes" id="UP001274896">
    <property type="component" value="Unassembled WGS sequence"/>
</dbReference>
<sequence>MDTLLSVFPSDSTPLTVLGDFNLPSDKLHFSGLLALLNSFSLSFNSCPPTHKEGNVLDLVFTHPSPATDMTVTPLHISDHHLVSFSITLPVLPKRNPQHLSLTRQNLHSISPSSVASCTLSSLPDHESFSSLPLDSATDTLLSSLSSTMDFLCPLSTIRRKNSSPAPWLSDVLRNNRRELRSAARKWKKSKLDTDLTSYRTLLSKFSLDVTSAKTSFYKEKLETSAQDPRKLHNIFSSLLNPPAPPSPSSLTAEDFASFYTEKIERICQTFTSLPTSPTSHNQHSATPSLTQLSTVAAEEVLQITWSCNPTTCPLDPIPSAMLQTISPDLLPFITTVINGSLTSGHVPTAFKKARVIPILKKPALDPSDISNYRPNNLHDPNQSGFKAAHSTETALLAVTEKLHAARSAKLSSVLILLDLSAAFDTVNHKTLLSTLRSLGICGTAWEWFASYLDGRSYQVTWKGLTSAPRRLSTDTTASARISACLADISSWMTAHQLKLNPSKTELLIIPGLPLNAIRPLQMIQNAAARLVFNLPKFSHTTPLLRSLHWLPVAARIRFKTLMLAYKAKNGPAPSYLKALVTSRTAPRLLRSTSTARLVPPSLREKGRVGPKARNRGLVHISTVRSPRHITLMESAGMEAHTSEPELERPHVKQAQRYHVGCRRHGAKDSLRLGDREALD</sequence>
<reference evidence="2" key="1">
    <citation type="submission" date="2023-06" db="EMBL/GenBank/DDBJ databases">
        <title>Male Hemibagrus guttatus genome.</title>
        <authorList>
            <person name="Bian C."/>
        </authorList>
    </citation>
    <scope>NUCLEOTIDE SEQUENCE</scope>
    <source>
        <strain evidence="2">Male_cb2023</strain>
        <tissue evidence="2">Muscle</tissue>
    </source>
</reference>
<evidence type="ECO:0000313" key="2">
    <source>
        <dbReference type="EMBL" id="KAK3550833.1"/>
    </source>
</evidence>
<dbReference type="InterPro" id="IPR000477">
    <property type="entry name" value="RT_dom"/>
</dbReference>
<gene>
    <name evidence="2" type="ORF">QTP70_005738</name>
</gene>
<organism evidence="2 3">
    <name type="scientific">Hemibagrus guttatus</name>
    <dbReference type="NCBI Taxonomy" id="175788"/>
    <lineage>
        <taxon>Eukaryota</taxon>
        <taxon>Metazoa</taxon>
        <taxon>Chordata</taxon>
        <taxon>Craniata</taxon>
        <taxon>Vertebrata</taxon>
        <taxon>Euteleostomi</taxon>
        <taxon>Actinopterygii</taxon>
        <taxon>Neopterygii</taxon>
        <taxon>Teleostei</taxon>
        <taxon>Ostariophysi</taxon>
        <taxon>Siluriformes</taxon>
        <taxon>Bagridae</taxon>
        <taxon>Hemibagrus</taxon>
    </lineage>
</organism>
<dbReference type="SUPFAM" id="SSF56219">
    <property type="entry name" value="DNase I-like"/>
    <property type="match status" value="1"/>
</dbReference>
<dbReference type="Pfam" id="PF00078">
    <property type="entry name" value="RVT_1"/>
    <property type="match status" value="1"/>
</dbReference>
<dbReference type="AlphaFoldDB" id="A0AAE0VBD3"/>
<dbReference type="PANTHER" id="PTHR33332">
    <property type="entry name" value="REVERSE TRANSCRIPTASE DOMAIN-CONTAINING PROTEIN"/>
    <property type="match status" value="1"/>
</dbReference>
<name>A0AAE0VBD3_9TELE</name>
<dbReference type="EMBL" id="JAUCMX010000003">
    <property type="protein sequence ID" value="KAK3550833.1"/>
    <property type="molecule type" value="Genomic_DNA"/>
</dbReference>
<protein>
    <recommendedName>
        <fullName evidence="1">Reverse transcriptase domain-containing protein</fullName>
    </recommendedName>
</protein>
<evidence type="ECO:0000313" key="3">
    <source>
        <dbReference type="Proteomes" id="UP001274896"/>
    </source>
</evidence>